<dbReference type="Pfam" id="PF17064">
    <property type="entry name" value="QVR"/>
    <property type="match status" value="1"/>
</dbReference>
<evidence type="ECO:0000256" key="3">
    <source>
        <dbReference type="ARBA" id="ARBA00022692"/>
    </source>
</evidence>
<dbReference type="KEGG" id="ppyr:116161749"/>
<protein>
    <recommendedName>
        <fullName evidence="12">Protein sleepless</fullName>
    </recommendedName>
</protein>
<evidence type="ECO:0000256" key="8">
    <source>
        <dbReference type="ARBA" id="ARBA00023288"/>
    </source>
</evidence>
<name>A0A1Y1LLS9_PHOPY</name>
<evidence type="ECO:0000256" key="7">
    <source>
        <dbReference type="ARBA" id="ARBA00023180"/>
    </source>
</evidence>
<evidence type="ECO:0000313" key="11">
    <source>
        <dbReference type="EMBL" id="JAV73891.1"/>
    </source>
</evidence>
<feature type="chain" id="PRO_5011987968" description="Protein sleepless" evidence="10">
    <location>
        <begin position="25"/>
        <end position="165"/>
    </location>
</feature>
<dbReference type="GO" id="GO:0030431">
    <property type="term" value="P:sleep"/>
    <property type="evidence" value="ECO:0007669"/>
    <property type="project" value="InterPro"/>
</dbReference>
<dbReference type="PANTHER" id="PTHR33562">
    <property type="entry name" value="ATILLA, ISOFORM B-RELATED-RELATED"/>
    <property type="match status" value="1"/>
</dbReference>
<proteinExistence type="predicted"/>
<dbReference type="GO" id="GO:0032222">
    <property type="term" value="P:regulation of synaptic transmission, cholinergic"/>
    <property type="evidence" value="ECO:0007669"/>
    <property type="project" value="InterPro"/>
</dbReference>
<keyword evidence="7" id="KW-0325">Glycoprotein</keyword>
<dbReference type="InterPro" id="IPR031424">
    <property type="entry name" value="QVR-like"/>
</dbReference>
<evidence type="ECO:0000256" key="1">
    <source>
        <dbReference type="ARBA" id="ARBA00004589"/>
    </source>
</evidence>
<feature type="transmembrane region" description="Helical" evidence="9">
    <location>
        <begin position="140"/>
        <end position="161"/>
    </location>
</feature>
<evidence type="ECO:0000256" key="2">
    <source>
        <dbReference type="ARBA" id="ARBA00022622"/>
    </source>
</evidence>
<keyword evidence="6 9" id="KW-0472">Membrane</keyword>
<keyword evidence="3 9" id="KW-0812">Transmembrane</keyword>
<dbReference type="OrthoDB" id="6329445at2759"/>
<accession>A0A1Y1LLS9</accession>
<evidence type="ECO:0000256" key="5">
    <source>
        <dbReference type="ARBA" id="ARBA00022989"/>
    </source>
</evidence>
<reference evidence="11" key="1">
    <citation type="journal article" date="2016" name="Sci. Rep.">
        <title>Molecular characterization of firefly nuptial gifts: a multi-omics approach sheds light on postcopulatory sexual selection.</title>
        <authorList>
            <person name="Al-Wathiqui N."/>
            <person name="Fallon T.R."/>
            <person name="South A."/>
            <person name="Weng J.K."/>
            <person name="Lewis S.M."/>
        </authorList>
    </citation>
    <scope>NUCLEOTIDE SEQUENCE</scope>
</reference>
<keyword evidence="2" id="KW-0336">GPI-anchor</keyword>
<evidence type="ECO:0000256" key="9">
    <source>
        <dbReference type="SAM" id="Phobius"/>
    </source>
</evidence>
<keyword evidence="5 9" id="KW-1133">Transmembrane helix</keyword>
<feature type="signal peptide" evidence="10">
    <location>
        <begin position="1"/>
        <end position="24"/>
    </location>
</feature>
<sequence length="165" mass="18381">MPSLINEVLAVIFLINSCLPPTKGVLCYKCTIVAPPAHVNVTKRLCSDFDASDKFIVDCPYSTFCVKKTYTVDLNSVLVNGTSRDCAQQMNVVQEYKNNRWERRILIEEPYTEGCAETDDKGQRSSDSKHCYCKGNLCNLATRGGLSIIPVIISCFLFLLIDGAR</sequence>
<dbReference type="PANTHER" id="PTHR33562:SF29">
    <property type="entry name" value="PROTEIN SLEEPLESS"/>
    <property type="match status" value="1"/>
</dbReference>
<comment type="subcellular location">
    <subcellularLocation>
        <location evidence="1">Membrane</location>
        <topology evidence="1">Lipid-anchor</topology>
        <topology evidence="1">GPI-anchor</topology>
    </subcellularLocation>
</comment>
<evidence type="ECO:0008006" key="12">
    <source>
        <dbReference type="Google" id="ProtNLM"/>
    </source>
</evidence>
<evidence type="ECO:0000256" key="4">
    <source>
        <dbReference type="ARBA" id="ARBA00022729"/>
    </source>
</evidence>
<dbReference type="RefSeq" id="XP_031331074.1">
    <property type="nucleotide sequence ID" value="XM_031475214.1"/>
</dbReference>
<keyword evidence="8" id="KW-0449">Lipoprotein</keyword>
<dbReference type="EMBL" id="GEZM01053969">
    <property type="protein sequence ID" value="JAV73891.1"/>
    <property type="molecule type" value="Transcribed_RNA"/>
</dbReference>
<evidence type="ECO:0000256" key="6">
    <source>
        <dbReference type="ARBA" id="ARBA00023136"/>
    </source>
</evidence>
<dbReference type="AlphaFoldDB" id="A0A1Y1LLS9"/>
<dbReference type="InterPro" id="IPR050975">
    <property type="entry name" value="Sleep_regulator"/>
</dbReference>
<dbReference type="GO" id="GO:0098552">
    <property type="term" value="C:side of membrane"/>
    <property type="evidence" value="ECO:0007669"/>
    <property type="project" value="UniProtKB-KW"/>
</dbReference>
<organism evidence="11">
    <name type="scientific">Photinus pyralis</name>
    <name type="common">Common eastern firefly</name>
    <name type="synonym">Lampyris pyralis</name>
    <dbReference type="NCBI Taxonomy" id="7054"/>
    <lineage>
        <taxon>Eukaryota</taxon>
        <taxon>Metazoa</taxon>
        <taxon>Ecdysozoa</taxon>
        <taxon>Arthropoda</taxon>
        <taxon>Hexapoda</taxon>
        <taxon>Insecta</taxon>
        <taxon>Pterygota</taxon>
        <taxon>Neoptera</taxon>
        <taxon>Endopterygota</taxon>
        <taxon>Coleoptera</taxon>
        <taxon>Polyphaga</taxon>
        <taxon>Elateriformia</taxon>
        <taxon>Elateroidea</taxon>
        <taxon>Lampyridae</taxon>
        <taxon>Lampyrinae</taxon>
        <taxon>Photinus</taxon>
    </lineage>
</organism>
<keyword evidence="4 10" id="KW-0732">Signal</keyword>
<evidence type="ECO:0000256" key="10">
    <source>
        <dbReference type="SAM" id="SignalP"/>
    </source>
</evidence>
<dbReference type="GeneID" id="116161749"/>